<dbReference type="RefSeq" id="WP_141611512.1">
    <property type="nucleotide sequence ID" value="NZ_VIGC02000026.1"/>
</dbReference>
<sequence>MELSAIQQALHTVSAIPVTPFTESGEADFATYAALVERMVAGGITVVTPNGNTGEFYSLTPEEHRAAVQAAVAGAQGKALVLAGVGFDAATAAAMARDAASLGAHAVMVHQPVHPYRSDEGWIAYHKAIADAVPALGVVPYVRDAAIGAAALGGLADACPNFVGVKYAVANPQLFATLVRQVGPDRLAWICGIAESWAPFFWPGGAHGFTSGLVNVITGPSLQMQQALEQGDYARAMAIWAQVRPFEELRARRNNANNVSAVKEAMAQMGLCSRTVRPPISELSEAERQEVTQILATLGVAEKA</sequence>
<evidence type="ECO:0000313" key="6">
    <source>
        <dbReference type="Proteomes" id="UP000317371"/>
    </source>
</evidence>
<dbReference type="InterPro" id="IPR013785">
    <property type="entry name" value="Aldolase_TIM"/>
</dbReference>
<evidence type="ECO:0000256" key="3">
    <source>
        <dbReference type="PIRSR" id="PIRSR001365-1"/>
    </source>
</evidence>
<dbReference type="EMBL" id="VIGC01000026">
    <property type="protein sequence ID" value="TQE94234.1"/>
    <property type="molecule type" value="Genomic_DNA"/>
</dbReference>
<keyword evidence="1 2" id="KW-0456">Lyase</keyword>
<feature type="binding site" evidence="4">
    <location>
        <position position="53"/>
    </location>
    <ligand>
        <name>pyruvate</name>
        <dbReference type="ChEBI" id="CHEBI:15361"/>
    </ligand>
</feature>
<accession>A0A540VBU5</accession>
<dbReference type="Gene3D" id="3.20.20.70">
    <property type="entry name" value="Aldolase class I"/>
    <property type="match status" value="1"/>
</dbReference>
<protein>
    <submittedName>
        <fullName evidence="5">Dihydrodipicolinate synthase family protein</fullName>
    </submittedName>
</protein>
<dbReference type="AlphaFoldDB" id="A0A540VBU5"/>
<reference evidence="5 6" key="1">
    <citation type="submission" date="2019-06" db="EMBL/GenBank/DDBJ databases">
        <title>Genome sequence of Litorilinea aerophila BAA-2444.</title>
        <authorList>
            <person name="Maclea K.S."/>
            <person name="Maurais E.G."/>
            <person name="Iannazzi L.C."/>
        </authorList>
    </citation>
    <scope>NUCLEOTIDE SEQUENCE [LARGE SCALE GENOMIC DNA]</scope>
    <source>
        <strain evidence="5 6">ATCC BAA-2444</strain>
    </source>
</reference>
<dbReference type="PANTHER" id="PTHR12128:SF19">
    <property type="entry name" value="5-DEHYDRO-4-DEOXYGLUCARATE DEHYDRATASE 2-RELATED"/>
    <property type="match status" value="1"/>
</dbReference>
<feature type="active site" description="Schiff-base intermediate with substrate" evidence="3">
    <location>
        <position position="166"/>
    </location>
</feature>
<name>A0A540VBU5_9CHLR</name>
<dbReference type="InterPro" id="IPR002220">
    <property type="entry name" value="DapA-like"/>
</dbReference>
<comment type="similarity">
    <text evidence="2">Belongs to the DapA family.</text>
</comment>
<dbReference type="SUPFAM" id="SSF51569">
    <property type="entry name" value="Aldolase"/>
    <property type="match status" value="1"/>
</dbReference>
<dbReference type="CDD" id="cd00408">
    <property type="entry name" value="DHDPS-like"/>
    <property type="match status" value="1"/>
</dbReference>
<organism evidence="5 6">
    <name type="scientific">Litorilinea aerophila</name>
    <dbReference type="NCBI Taxonomy" id="1204385"/>
    <lineage>
        <taxon>Bacteria</taxon>
        <taxon>Bacillati</taxon>
        <taxon>Chloroflexota</taxon>
        <taxon>Caldilineae</taxon>
        <taxon>Caldilineales</taxon>
        <taxon>Caldilineaceae</taxon>
        <taxon>Litorilinea</taxon>
    </lineage>
</organism>
<evidence type="ECO:0000256" key="1">
    <source>
        <dbReference type="ARBA" id="ARBA00023239"/>
    </source>
</evidence>
<comment type="caution">
    <text evidence="5">The sequence shown here is derived from an EMBL/GenBank/DDBJ whole genome shotgun (WGS) entry which is preliminary data.</text>
</comment>
<dbReference type="Pfam" id="PF00701">
    <property type="entry name" value="DHDPS"/>
    <property type="match status" value="1"/>
</dbReference>
<evidence type="ECO:0000313" key="5">
    <source>
        <dbReference type="EMBL" id="TQE94234.1"/>
    </source>
</evidence>
<evidence type="ECO:0000256" key="2">
    <source>
        <dbReference type="PIRNR" id="PIRNR001365"/>
    </source>
</evidence>
<dbReference type="PIRSF" id="PIRSF001365">
    <property type="entry name" value="DHDPS"/>
    <property type="match status" value="1"/>
</dbReference>
<feature type="active site" description="Proton donor/acceptor" evidence="3">
    <location>
        <position position="141"/>
    </location>
</feature>
<keyword evidence="6" id="KW-1185">Reference proteome</keyword>
<proteinExistence type="inferred from homology"/>
<dbReference type="FunCoup" id="A0A540VBU5">
    <property type="interactions" value="14"/>
</dbReference>
<dbReference type="Proteomes" id="UP000317371">
    <property type="component" value="Unassembled WGS sequence"/>
</dbReference>
<gene>
    <name evidence="5" type="ORF">FKZ61_17805</name>
</gene>
<evidence type="ECO:0000256" key="4">
    <source>
        <dbReference type="PIRSR" id="PIRSR001365-2"/>
    </source>
</evidence>
<dbReference type="GO" id="GO:0008840">
    <property type="term" value="F:4-hydroxy-tetrahydrodipicolinate synthase activity"/>
    <property type="evidence" value="ECO:0007669"/>
    <property type="project" value="TreeGrafter"/>
</dbReference>
<dbReference type="PANTHER" id="PTHR12128">
    <property type="entry name" value="DIHYDRODIPICOLINATE SYNTHASE"/>
    <property type="match status" value="1"/>
</dbReference>
<dbReference type="InParanoid" id="A0A540VBU5"/>
<dbReference type="SMART" id="SM01130">
    <property type="entry name" value="DHDPS"/>
    <property type="match status" value="1"/>
</dbReference>
<dbReference type="OrthoDB" id="9782828at2"/>